<dbReference type="EMBL" id="GGEC01032102">
    <property type="protein sequence ID" value="MBX12586.1"/>
    <property type="molecule type" value="Transcribed_RNA"/>
</dbReference>
<evidence type="ECO:0000313" key="1">
    <source>
        <dbReference type="EMBL" id="MBX12586.1"/>
    </source>
</evidence>
<reference evidence="1" key="1">
    <citation type="submission" date="2018-02" db="EMBL/GenBank/DDBJ databases">
        <title>Rhizophora mucronata_Transcriptome.</title>
        <authorList>
            <person name="Meera S.P."/>
            <person name="Sreeshan A."/>
            <person name="Augustine A."/>
        </authorList>
    </citation>
    <scope>NUCLEOTIDE SEQUENCE</scope>
    <source>
        <tissue evidence="1">Leaf</tissue>
    </source>
</reference>
<accession>A0A2P2L3S0</accession>
<name>A0A2P2L3S0_RHIMU</name>
<protein>
    <submittedName>
        <fullName evidence="1">Uncharacterized protein</fullName>
    </submittedName>
</protein>
<proteinExistence type="predicted"/>
<sequence length="16" mass="1901">MFRKDVAKCLFSKRDG</sequence>
<dbReference type="AlphaFoldDB" id="A0A2P2L3S0"/>
<organism evidence="1">
    <name type="scientific">Rhizophora mucronata</name>
    <name type="common">Asiatic mangrove</name>
    <dbReference type="NCBI Taxonomy" id="61149"/>
    <lineage>
        <taxon>Eukaryota</taxon>
        <taxon>Viridiplantae</taxon>
        <taxon>Streptophyta</taxon>
        <taxon>Embryophyta</taxon>
        <taxon>Tracheophyta</taxon>
        <taxon>Spermatophyta</taxon>
        <taxon>Magnoliopsida</taxon>
        <taxon>eudicotyledons</taxon>
        <taxon>Gunneridae</taxon>
        <taxon>Pentapetalae</taxon>
        <taxon>rosids</taxon>
        <taxon>fabids</taxon>
        <taxon>Malpighiales</taxon>
        <taxon>Rhizophoraceae</taxon>
        <taxon>Rhizophora</taxon>
    </lineage>
</organism>